<name>A0A0K9P8J6_ZOSMR</name>
<feature type="region of interest" description="Disordered" evidence="8">
    <location>
        <begin position="575"/>
        <end position="617"/>
    </location>
</feature>
<protein>
    <submittedName>
        <fullName evidence="9">Microtubule-associated proteins 70-2</fullName>
    </submittedName>
</protein>
<accession>A0A0K9P8J6</accession>
<dbReference type="GO" id="GO:0005874">
    <property type="term" value="C:microtubule"/>
    <property type="evidence" value="ECO:0007669"/>
    <property type="project" value="UniProtKB-KW"/>
</dbReference>
<evidence type="ECO:0000313" key="10">
    <source>
        <dbReference type="Proteomes" id="UP000036987"/>
    </source>
</evidence>
<keyword evidence="10" id="KW-1185">Reference proteome</keyword>
<keyword evidence="5 7" id="KW-0175">Coiled coil</keyword>
<evidence type="ECO:0000256" key="8">
    <source>
        <dbReference type="SAM" id="MobiDB-lite"/>
    </source>
</evidence>
<feature type="region of interest" description="Disordered" evidence="8">
    <location>
        <begin position="371"/>
        <end position="448"/>
    </location>
</feature>
<comment type="similarity">
    <text evidence="2">Belongs to the MAP70 family.</text>
</comment>
<dbReference type="STRING" id="29655.A0A0K9P8J6"/>
<dbReference type="OMA" id="YIPWSID"/>
<dbReference type="GO" id="GO:0008017">
    <property type="term" value="F:microtubule binding"/>
    <property type="evidence" value="ECO:0007669"/>
    <property type="project" value="InterPro"/>
</dbReference>
<feature type="compositionally biased region" description="Polar residues" evidence="8">
    <location>
        <begin position="594"/>
        <end position="617"/>
    </location>
</feature>
<reference evidence="10" key="1">
    <citation type="journal article" date="2016" name="Nature">
        <title>The genome of the seagrass Zostera marina reveals angiosperm adaptation to the sea.</title>
        <authorList>
            <person name="Olsen J.L."/>
            <person name="Rouze P."/>
            <person name="Verhelst B."/>
            <person name="Lin Y.-C."/>
            <person name="Bayer T."/>
            <person name="Collen J."/>
            <person name="Dattolo E."/>
            <person name="De Paoli E."/>
            <person name="Dittami S."/>
            <person name="Maumus F."/>
            <person name="Michel G."/>
            <person name="Kersting A."/>
            <person name="Lauritano C."/>
            <person name="Lohaus R."/>
            <person name="Toepel M."/>
            <person name="Tonon T."/>
            <person name="Vanneste K."/>
            <person name="Amirebrahimi M."/>
            <person name="Brakel J."/>
            <person name="Bostroem C."/>
            <person name="Chovatia M."/>
            <person name="Grimwood J."/>
            <person name="Jenkins J.W."/>
            <person name="Jueterbock A."/>
            <person name="Mraz A."/>
            <person name="Stam W.T."/>
            <person name="Tice H."/>
            <person name="Bornberg-Bauer E."/>
            <person name="Green P.J."/>
            <person name="Pearson G.A."/>
            <person name="Procaccini G."/>
            <person name="Duarte C.M."/>
            <person name="Schmutz J."/>
            <person name="Reusch T.B.H."/>
            <person name="Van de Peer Y."/>
        </authorList>
    </citation>
    <scope>NUCLEOTIDE SEQUENCE [LARGE SCALE GENOMIC DNA]</scope>
    <source>
        <strain evidence="10">cv. Finnish</strain>
    </source>
</reference>
<evidence type="ECO:0000256" key="3">
    <source>
        <dbReference type="ARBA" id="ARBA00022490"/>
    </source>
</evidence>
<evidence type="ECO:0000256" key="2">
    <source>
        <dbReference type="ARBA" id="ARBA00008825"/>
    </source>
</evidence>
<evidence type="ECO:0000313" key="9">
    <source>
        <dbReference type="EMBL" id="KMZ65299.1"/>
    </source>
</evidence>
<evidence type="ECO:0000256" key="7">
    <source>
        <dbReference type="SAM" id="Coils"/>
    </source>
</evidence>
<feature type="compositionally biased region" description="Basic and acidic residues" evidence="8">
    <location>
        <begin position="575"/>
        <end position="587"/>
    </location>
</feature>
<keyword evidence="3" id="KW-0963">Cytoplasm</keyword>
<organism evidence="9 10">
    <name type="scientific">Zostera marina</name>
    <name type="common">Eelgrass</name>
    <dbReference type="NCBI Taxonomy" id="29655"/>
    <lineage>
        <taxon>Eukaryota</taxon>
        <taxon>Viridiplantae</taxon>
        <taxon>Streptophyta</taxon>
        <taxon>Embryophyta</taxon>
        <taxon>Tracheophyta</taxon>
        <taxon>Spermatophyta</taxon>
        <taxon>Magnoliopsida</taxon>
        <taxon>Liliopsida</taxon>
        <taxon>Zosteraceae</taxon>
        <taxon>Zostera</taxon>
    </lineage>
</organism>
<feature type="region of interest" description="Disordered" evidence="8">
    <location>
        <begin position="1"/>
        <end position="32"/>
    </location>
</feature>
<dbReference type="Proteomes" id="UP000036987">
    <property type="component" value="Unassembled WGS sequence"/>
</dbReference>
<feature type="compositionally biased region" description="Polar residues" evidence="8">
    <location>
        <begin position="388"/>
        <end position="409"/>
    </location>
</feature>
<evidence type="ECO:0000256" key="5">
    <source>
        <dbReference type="ARBA" id="ARBA00023054"/>
    </source>
</evidence>
<dbReference type="GO" id="GO:0007010">
    <property type="term" value="P:cytoskeleton organization"/>
    <property type="evidence" value="ECO:0007669"/>
    <property type="project" value="InterPro"/>
</dbReference>
<feature type="coiled-coil region" evidence="7">
    <location>
        <begin position="57"/>
        <end position="126"/>
    </location>
</feature>
<dbReference type="PANTHER" id="PTHR31246:SF35">
    <property type="entry name" value="(WILD MALAYSIAN BANANA) HYPOTHETICAL PROTEIN"/>
    <property type="match status" value="1"/>
</dbReference>
<keyword evidence="4" id="KW-0493">Microtubule</keyword>
<evidence type="ECO:0000256" key="1">
    <source>
        <dbReference type="ARBA" id="ARBA00004245"/>
    </source>
</evidence>
<dbReference type="EMBL" id="LFYR01001054">
    <property type="protein sequence ID" value="KMZ65299.1"/>
    <property type="molecule type" value="Genomic_DNA"/>
</dbReference>
<gene>
    <name evidence="9" type="ORF">ZOSMA_32G00840</name>
</gene>
<feature type="compositionally biased region" description="Polar residues" evidence="8">
    <location>
        <begin position="371"/>
        <end position="380"/>
    </location>
</feature>
<dbReference type="InterPro" id="IPR009768">
    <property type="entry name" value="MAP70"/>
</dbReference>
<comment type="subcellular location">
    <subcellularLocation>
        <location evidence="1">Cytoplasm</location>
        <location evidence="1">Cytoskeleton</location>
    </subcellularLocation>
</comment>
<keyword evidence="6" id="KW-0206">Cytoskeleton</keyword>
<comment type="caution">
    <text evidence="9">The sequence shown here is derived from an EMBL/GenBank/DDBJ whole genome shotgun (WGS) entry which is preliminary data.</text>
</comment>
<dbReference type="PANTHER" id="PTHR31246">
    <property type="entry name" value="MICROTUBULE-ASSOCIATED PROTEIN 70-2"/>
    <property type="match status" value="1"/>
</dbReference>
<evidence type="ECO:0000256" key="4">
    <source>
        <dbReference type="ARBA" id="ARBA00022701"/>
    </source>
</evidence>
<sequence length="617" mass="68963">MADPSGRVGGEGHLVAGSFKGESGGKTVRRKGSIRRSLDADEFINLLHGSDPVRVELNRLENEVRDKDRELGFANAEIRALRLSERAREKAVEEITDELKKVDGKLKLMESLLESKNLEIKKINDEKKSSMVAQFAAEATLRRVHAAQKDDDMPPIEAILAPLEAELRLARQEISKLHDDNRALDRLTKSKEIALLEAERTVEISLAKASMVDDLQNKNQDLIKQIEICQEENKILDKLHRQKIAEVEKLSQTVKELEEAVLAGGAAANAVRDYQRKFQEMNEERKTLDRELSRAKVTANRVAVVVANEWKDPNDKVMPVRQWLEERRFMQGELQQLRDKLTVAERTARSESQLKEKNQLRLKVLEDGLRMSSSGNSRTNIDGRILSNGPTRRQSLGGANNLPKISSNGIFPKRPTSSHLRSSLSSGSSTVLKHAKGTSRSFDGGSRSLDRGKFLGANGAVSRHSINKSSKAIIESVTEGKCNNWKEGSEEKSATIPIVGSEEDTVPGLLYDIIQKEVISLRRACQEKDQSLIDKDDAIEILSKKVDTLTKAMEVEAKKMRREVASMEKEVAAMRVNKEHENREKRFGSVKGPASTSQLFPGSRTVQRSGVVQSRFQ</sequence>
<feature type="coiled-coil region" evidence="7">
    <location>
        <begin position="212"/>
        <end position="354"/>
    </location>
</feature>
<proteinExistence type="inferred from homology"/>
<evidence type="ECO:0000256" key="6">
    <source>
        <dbReference type="ARBA" id="ARBA00023212"/>
    </source>
</evidence>
<feature type="compositionally biased region" description="Low complexity" evidence="8">
    <location>
        <begin position="417"/>
        <end position="429"/>
    </location>
</feature>
<dbReference type="AlphaFoldDB" id="A0A0K9P8J6"/>
<dbReference type="OrthoDB" id="2014495at2759"/>
<dbReference type="Pfam" id="PF07058">
    <property type="entry name" value="MAP70"/>
    <property type="match status" value="1"/>
</dbReference>